<reference evidence="3 4" key="1">
    <citation type="submission" date="2024-07" db="EMBL/GenBank/DDBJ databases">
        <title>Chromosome-level genome assembly of the water stick insect Ranatra chinensis (Heteroptera: Nepidae).</title>
        <authorList>
            <person name="Liu X."/>
        </authorList>
    </citation>
    <scope>NUCLEOTIDE SEQUENCE [LARGE SCALE GENOMIC DNA]</scope>
    <source>
        <strain evidence="3">Cailab_2021Rc</strain>
        <tissue evidence="3">Muscle</tissue>
    </source>
</reference>
<dbReference type="Proteomes" id="UP001558652">
    <property type="component" value="Unassembled WGS sequence"/>
</dbReference>
<feature type="domain" description="MADF" evidence="2">
    <location>
        <begin position="10"/>
        <end position="102"/>
    </location>
</feature>
<evidence type="ECO:0000313" key="4">
    <source>
        <dbReference type="Proteomes" id="UP001558652"/>
    </source>
</evidence>
<gene>
    <name evidence="3" type="ORF">AAG570_001330</name>
</gene>
<keyword evidence="1" id="KW-0175">Coiled coil</keyword>
<dbReference type="AlphaFoldDB" id="A0ABD0YBK1"/>
<dbReference type="PANTHER" id="PTHR21505">
    <property type="entry name" value="MADF DOMAIN-CONTAINING PROTEIN-RELATED"/>
    <property type="match status" value="1"/>
</dbReference>
<feature type="coiled-coil region" evidence="1">
    <location>
        <begin position="54"/>
        <end position="81"/>
    </location>
</feature>
<comment type="caution">
    <text evidence="3">The sequence shown here is derived from an EMBL/GenBank/DDBJ whole genome shotgun (WGS) entry which is preliminary data.</text>
</comment>
<proteinExistence type="predicted"/>
<protein>
    <recommendedName>
        <fullName evidence="2">MADF domain-containing protein</fullName>
    </recommendedName>
</protein>
<dbReference type="PROSITE" id="PS51029">
    <property type="entry name" value="MADF"/>
    <property type="match status" value="1"/>
</dbReference>
<dbReference type="Pfam" id="PF10545">
    <property type="entry name" value="MADF_DNA_bdg"/>
    <property type="match status" value="1"/>
</dbReference>
<name>A0ABD0YBK1_9HEMI</name>
<sequence>MNWTEESILRFIGVYKERPVLWDANDPNYKLTAKKIDAWSELSKMLNVAVPELKRKMNSLLASYRRERQKAKLEAVRLGTEDAYESSWFAYKSLDFLRDKYQPRPSKHEQEVSPINLFPAVLAPLSLLPSATSAC</sequence>
<keyword evidence="4" id="KW-1185">Reference proteome</keyword>
<dbReference type="SMART" id="SM00595">
    <property type="entry name" value="MADF"/>
    <property type="match status" value="1"/>
</dbReference>
<evidence type="ECO:0000256" key="1">
    <source>
        <dbReference type="SAM" id="Coils"/>
    </source>
</evidence>
<organism evidence="3 4">
    <name type="scientific">Ranatra chinensis</name>
    <dbReference type="NCBI Taxonomy" id="642074"/>
    <lineage>
        <taxon>Eukaryota</taxon>
        <taxon>Metazoa</taxon>
        <taxon>Ecdysozoa</taxon>
        <taxon>Arthropoda</taxon>
        <taxon>Hexapoda</taxon>
        <taxon>Insecta</taxon>
        <taxon>Pterygota</taxon>
        <taxon>Neoptera</taxon>
        <taxon>Paraneoptera</taxon>
        <taxon>Hemiptera</taxon>
        <taxon>Heteroptera</taxon>
        <taxon>Panheteroptera</taxon>
        <taxon>Nepomorpha</taxon>
        <taxon>Nepidae</taxon>
        <taxon>Ranatrinae</taxon>
        <taxon>Ranatra</taxon>
    </lineage>
</organism>
<dbReference type="PANTHER" id="PTHR21505:SF15">
    <property type="entry name" value="RE18252P"/>
    <property type="match status" value="1"/>
</dbReference>
<evidence type="ECO:0000313" key="3">
    <source>
        <dbReference type="EMBL" id="KAL1124706.1"/>
    </source>
</evidence>
<dbReference type="EMBL" id="JBFDAA010000010">
    <property type="protein sequence ID" value="KAL1124706.1"/>
    <property type="molecule type" value="Genomic_DNA"/>
</dbReference>
<dbReference type="InterPro" id="IPR006578">
    <property type="entry name" value="MADF-dom"/>
</dbReference>
<accession>A0ABD0YBK1</accession>
<evidence type="ECO:0000259" key="2">
    <source>
        <dbReference type="PROSITE" id="PS51029"/>
    </source>
</evidence>